<protein>
    <submittedName>
        <fullName evidence="3">Glycine-rich RNA-binding protein 3</fullName>
    </submittedName>
</protein>
<comment type="caution">
    <text evidence="3">The sequence shown here is derived from an EMBL/GenBank/DDBJ whole genome shotgun (WGS) entry which is preliminary data.</text>
</comment>
<evidence type="ECO:0000256" key="1">
    <source>
        <dbReference type="SAM" id="Coils"/>
    </source>
</evidence>
<dbReference type="PANTHER" id="PTHR33476:SF7">
    <property type="entry name" value="EMB|CAB62613.1"/>
    <property type="match status" value="1"/>
</dbReference>
<organism evidence="3 4">
    <name type="scientific">Hibiscus syriacus</name>
    <name type="common">Rose of Sharon</name>
    <dbReference type="NCBI Taxonomy" id="106335"/>
    <lineage>
        <taxon>Eukaryota</taxon>
        <taxon>Viridiplantae</taxon>
        <taxon>Streptophyta</taxon>
        <taxon>Embryophyta</taxon>
        <taxon>Tracheophyta</taxon>
        <taxon>Spermatophyta</taxon>
        <taxon>Magnoliopsida</taxon>
        <taxon>eudicotyledons</taxon>
        <taxon>Gunneridae</taxon>
        <taxon>Pentapetalae</taxon>
        <taxon>rosids</taxon>
        <taxon>malvids</taxon>
        <taxon>Malvales</taxon>
        <taxon>Malvaceae</taxon>
        <taxon>Malvoideae</taxon>
        <taxon>Hibiscus</taxon>
    </lineage>
</organism>
<keyword evidence="4" id="KW-1185">Reference proteome</keyword>
<dbReference type="InterPro" id="IPR040348">
    <property type="entry name" value="POLAR-like"/>
</dbReference>
<dbReference type="AlphaFoldDB" id="A0A6A2XSP4"/>
<evidence type="ECO:0000313" key="4">
    <source>
        <dbReference type="Proteomes" id="UP000436088"/>
    </source>
</evidence>
<dbReference type="PANTHER" id="PTHR33476">
    <property type="entry name" value="EMB|CAB62613.1"/>
    <property type="match status" value="1"/>
</dbReference>
<feature type="region of interest" description="Disordered" evidence="2">
    <location>
        <begin position="460"/>
        <end position="481"/>
    </location>
</feature>
<reference evidence="3" key="1">
    <citation type="submission" date="2019-09" db="EMBL/GenBank/DDBJ databases">
        <title>Draft genome information of white flower Hibiscus syriacus.</title>
        <authorList>
            <person name="Kim Y.-M."/>
        </authorList>
    </citation>
    <scope>NUCLEOTIDE SEQUENCE [LARGE SCALE GENOMIC DNA]</scope>
    <source>
        <strain evidence="3">YM2019G1</strain>
    </source>
</reference>
<evidence type="ECO:0000256" key="2">
    <source>
        <dbReference type="SAM" id="MobiDB-lite"/>
    </source>
</evidence>
<accession>A0A6A2XSP4</accession>
<sequence length="670" mass="75241">MDSWLVVAAAAGYFAKFWENLTTVRNGFPEVSSADSGNGMSTTGKDPVNKFATIRKLLEDVSPERRKFSDRKNSDIYGLNVASAAEVDSAGGLNSEKIGRLGNHKDCDAISQSGLSPVSLTNENLREDQFGKGPGVDSGSDFAKPLISRMDPFNESMQKKSSLKTKHSYGRSLKPLSSLDSCLMAQLHMQHVKMEEYVLSSVLLPATPILRPLLITDGSRIINRASGDFSNGSNGTGDNKLHNQATFEKNEYVYAIPPLPKVGSSDLPEKLKLRSENACDGRPSISCKIDSKKQFHTHCGRHNGEVLFCIGISIGIICSYIGNRREVEKLRGLLKQTENLVQDLQEELEMKDSLTVKELVNENYESRETQDDSFLDRETNMNNLTRFDVKESYHQKAEKSLESMSKIEAELKAELERLGLNMNVPNPEHRLPDLIEIDPDFVADFAEGELRSDMVTGQALAQSMSNEDRSGTSTTRSANYAVSPRELSLRLHEVIQLRLEERVQELETALENSQRKVKLMESENKNPDKWKYSTTLESPPVNQDPCRTLKPRVPKLSWETPDHAYDEAFEEAIEEGKPLRIYQNNQGNMAWGDQYDANKLDETFYDQVRTSNDQPSRVQELLDVNVSEGECSDNDDEMEKLLIQQIVEKTKKGSPVLLNAQRILFSKDEI</sequence>
<feature type="compositionally biased region" description="Polar residues" evidence="2">
    <location>
        <begin position="460"/>
        <end position="480"/>
    </location>
</feature>
<dbReference type="EMBL" id="VEPZ02001334">
    <property type="protein sequence ID" value="KAE8678528.1"/>
    <property type="molecule type" value="Genomic_DNA"/>
</dbReference>
<keyword evidence="1" id="KW-0175">Coiled coil</keyword>
<dbReference type="GO" id="GO:0008356">
    <property type="term" value="P:asymmetric cell division"/>
    <property type="evidence" value="ECO:0007669"/>
    <property type="project" value="InterPro"/>
</dbReference>
<proteinExistence type="predicted"/>
<gene>
    <name evidence="3" type="ORF">F3Y22_tig00111408pilonHSYRG00089</name>
</gene>
<dbReference type="Proteomes" id="UP000436088">
    <property type="component" value="Unassembled WGS sequence"/>
</dbReference>
<evidence type="ECO:0000313" key="3">
    <source>
        <dbReference type="EMBL" id="KAE8678528.1"/>
    </source>
</evidence>
<feature type="coiled-coil region" evidence="1">
    <location>
        <begin position="327"/>
        <end position="354"/>
    </location>
</feature>
<name>A0A6A2XSP4_HIBSY</name>
<feature type="coiled-coil region" evidence="1">
    <location>
        <begin position="496"/>
        <end position="523"/>
    </location>
</feature>
<dbReference type="OrthoDB" id="1701885at2759"/>